<evidence type="ECO:0000259" key="1">
    <source>
        <dbReference type="Pfam" id="PF01261"/>
    </source>
</evidence>
<evidence type="ECO:0000313" key="2">
    <source>
        <dbReference type="EMBL" id="VYT91628.1"/>
    </source>
</evidence>
<dbReference type="Gene3D" id="3.20.20.150">
    <property type="entry name" value="Divalent-metal-dependent TIM barrel enzymes"/>
    <property type="match status" value="1"/>
</dbReference>
<dbReference type="EMBL" id="CACRUA010000009">
    <property type="protein sequence ID" value="VYT91628.1"/>
    <property type="molecule type" value="Genomic_DNA"/>
</dbReference>
<dbReference type="EC" id="5.3.99.-" evidence="2"/>
<sequence length="272" mass="30481">MPKHLYSLVHLTNINCPPPQFIYTAAKAGYDAVSLRTIPLGLPGESPYNLAQNPQLMRETRQALSETGIRYTDTEIARIADNIDVKDHEPAMAAAAEMGVTHVLTNIWIQDKECYTEQFIRLCELAAQYGQDVNVEFVTWASVSNLRQTKELLLASGRKNVGIVVDTLHFYRSRITLSELEDCPKEWFHYAHLCDCGAEIPTEVEALVHTGRAERLYPGEGAVPIQDIISHIPNQDIIYGLEVPHAGRLSELGFEEYARRVLKAAKACMSED</sequence>
<dbReference type="Pfam" id="PF01261">
    <property type="entry name" value="AP_endonuc_2"/>
    <property type="match status" value="1"/>
</dbReference>
<dbReference type="InterPro" id="IPR036237">
    <property type="entry name" value="Xyl_isomerase-like_sf"/>
</dbReference>
<organism evidence="2">
    <name type="scientific">Clostridium symbiosum</name>
    <name type="common">Bacteroides symbiosus</name>
    <dbReference type="NCBI Taxonomy" id="1512"/>
    <lineage>
        <taxon>Bacteria</taxon>
        <taxon>Bacillati</taxon>
        <taxon>Bacillota</taxon>
        <taxon>Clostridia</taxon>
        <taxon>Lachnospirales</taxon>
        <taxon>Lachnospiraceae</taxon>
        <taxon>Otoolea</taxon>
    </lineage>
</organism>
<feature type="domain" description="Xylose isomerase-like TIM barrel" evidence="1">
    <location>
        <begin position="24"/>
        <end position="249"/>
    </location>
</feature>
<accession>A0A6N3AN50</accession>
<dbReference type="InterPro" id="IPR050312">
    <property type="entry name" value="IolE/XylAMocC-like"/>
</dbReference>
<dbReference type="InterPro" id="IPR013022">
    <property type="entry name" value="Xyl_isomerase-like_TIM-brl"/>
</dbReference>
<gene>
    <name evidence="2" type="primary">iolI_1</name>
    <name evidence="2" type="ORF">CSLFYP84_00901</name>
</gene>
<dbReference type="SUPFAM" id="SSF51658">
    <property type="entry name" value="Xylose isomerase-like"/>
    <property type="match status" value="1"/>
</dbReference>
<dbReference type="AlphaFoldDB" id="A0A6N3AN50"/>
<proteinExistence type="predicted"/>
<keyword evidence="2" id="KW-0413">Isomerase</keyword>
<name>A0A6N3AN50_CLOSY</name>
<reference evidence="2" key="1">
    <citation type="submission" date="2019-11" db="EMBL/GenBank/DDBJ databases">
        <authorList>
            <person name="Feng L."/>
        </authorList>
    </citation>
    <scope>NUCLEOTIDE SEQUENCE</scope>
    <source>
        <strain evidence="2">CsymbiosumLFYP84</strain>
    </source>
</reference>
<dbReference type="GO" id="GO:0016853">
    <property type="term" value="F:isomerase activity"/>
    <property type="evidence" value="ECO:0007669"/>
    <property type="project" value="UniProtKB-KW"/>
</dbReference>
<dbReference type="PANTHER" id="PTHR12110:SF48">
    <property type="entry name" value="BLL3656 PROTEIN"/>
    <property type="match status" value="1"/>
</dbReference>
<dbReference type="PANTHER" id="PTHR12110">
    <property type="entry name" value="HYDROXYPYRUVATE ISOMERASE"/>
    <property type="match status" value="1"/>
</dbReference>
<protein>
    <submittedName>
        <fullName evidence="2">Inosose isomerase</fullName>
        <ecNumber evidence="2">5.3.99.-</ecNumber>
    </submittedName>
</protein>
<dbReference type="RefSeq" id="WP_044902815.1">
    <property type="nucleotide sequence ID" value="NZ_CACRUA010000009.1"/>
</dbReference>